<evidence type="ECO:0000256" key="3">
    <source>
        <dbReference type="PROSITE-ProRule" id="PRU00023"/>
    </source>
</evidence>
<feature type="repeat" description="ANK" evidence="3">
    <location>
        <begin position="367"/>
        <end position="399"/>
    </location>
</feature>
<sequence length="501" mass="54716">MSCNLLLTVASVSSLTYAQLDAQRALPFKTVPYTGGNQNWSLLMPLSINRVSLSSSKTQSNRLLCAASSKLLYRSPENERRSKICSKFTTNDDTDIELIARVPENNTALTIVAYKLWIIRFRVRRKGSHFYWLLKSLLLSILCSTFDVCIFILTVGIKETHDDNLLHNSSSSGDVDTLQHVLNSGRVRIDCCDSEGTTALMLASAQGHFCCVRILVEAGADVNIRRKPQKCGSMHSRSANTGGLLLLNLFSIGMMQQFHFVFARASGTTALFFAAEEGHLEISRFLLESGFDVVTNGGMALFIAAQGNYMTIVKTFLEVGCDPNYSMSDGAHSLFVAAQNGHLEVVKILLQNGADVSKARNLSCLQDGATPLWISCQMGHASIVRELLLWGANVDEARKDGATPLFKASHKGHTAVVEELLEFDPCLGLLANGETALHAACLFGHQEIAKMLIRAGADVQLPNQAGETPLQLAEQLGYDSIINLLSKFIQPAKTVSKETIL</sequence>
<feature type="signal peptide" evidence="4">
    <location>
        <begin position="1"/>
        <end position="18"/>
    </location>
</feature>
<dbReference type="Pfam" id="PF13637">
    <property type="entry name" value="Ank_4"/>
    <property type="match status" value="1"/>
</dbReference>
<dbReference type="Proteomes" id="UP000243006">
    <property type="component" value="Unassembled WGS sequence"/>
</dbReference>
<dbReference type="PANTHER" id="PTHR24126">
    <property type="entry name" value="ANKYRIN REPEAT, PH AND SEC7 DOMAIN CONTAINING PROTEIN SECG-RELATED"/>
    <property type="match status" value="1"/>
</dbReference>
<dbReference type="SUPFAM" id="SSF48403">
    <property type="entry name" value="Ankyrin repeat"/>
    <property type="match status" value="1"/>
</dbReference>
<evidence type="ECO:0000256" key="2">
    <source>
        <dbReference type="ARBA" id="ARBA00023043"/>
    </source>
</evidence>
<feature type="chain" id="PRO_5010987030" evidence="4">
    <location>
        <begin position="19"/>
        <end position="501"/>
    </location>
</feature>
<dbReference type="EMBL" id="LVZM01022938">
    <property type="protein sequence ID" value="OUC40382.1"/>
    <property type="molecule type" value="Genomic_DNA"/>
</dbReference>
<evidence type="ECO:0000256" key="1">
    <source>
        <dbReference type="ARBA" id="ARBA00022737"/>
    </source>
</evidence>
<keyword evidence="2 3" id="KW-0040">ANK repeat</keyword>
<dbReference type="PROSITE" id="PS50088">
    <property type="entry name" value="ANK_REPEAT"/>
    <property type="match status" value="5"/>
</dbReference>
<keyword evidence="1" id="KW-0677">Repeat</keyword>
<name>A0A1Y3E5L9_9BILA</name>
<evidence type="ECO:0000313" key="6">
    <source>
        <dbReference type="Proteomes" id="UP000243006"/>
    </source>
</evidence>
<proteinExistence type="predicted"/>
<gene>
    <name evidence="5" type="ORF">D917_04117</name>
</gene>
<dbReference type="InterPro" id="IPR002110">
    <property type="entry name" value="Ankyrin_rpt"/>
</dbReference>
<dbReference type="Pfam" id="PF12796">
    <property type="entry name" value="Ank_2"/>
    <property type="match status" value="3"/>
</dbReference>
<dbReference type="Gene3D" id="1.25.40.20">
    <property type="entry name" value="Ankyrin repeat-containing domain"/>
    <property type="match status" value="3"/>
</dbReference>
<dbReference type="PROSITE" id="PS50297">
    <property type="entry name" value="ANK_REP_REGION"/>
    <property type="match status" value="5"/>
</dbReference>
<feature type="repeat" description="ANK" evidence="3">
    <location>
        <begin position="432"/>
        <end position="464"/>
    </location>
</feature>
<comment type="caution">
    <text evidence="5">The sequence shown here is derived from an EMBL/GenBank/DDBJ whole genome shotgun (WGS) entry which is preliminary data.</text>
</comment>
<keyword evidence="4" id="KW-0732">Signal</keyword>
<dbReference type="AlphaFoldDB" id="A0A1Y3E5L9"/>
<dbReference type="PANTHER" id="PTHR24126:SF14">
    <property type="entry name" value="ANK_REP_REGION DOMAIN-CONTAINING PROTEIN"/>
    <property type="match status" value="1"/>
</dbReference>
<reference evidence="5 6" key="1">
    <citation type="submission" date="2015-04" db="EMBL/GenBank/DDBJ databases">
        <title>Draft genome of the roundworm Trichinella nativa.</title>
        <authorList>
            <person name="Mitreva M."/>
        </authorList>
    </citation>
    <scope>NUCLEOTIDE SEQUENCE [LARGE SCALE GENOMIC DNA]</scope>
    <source>
        <strain evidence="5 6">ISS45</strain>
    </source>
</reference>
<dbReference type="PRINTS" id="PR01415">
    <property type="entry name" value="ANKYRIN"/>
</dbReference>
<evidence type="ECO:0000313" key="5">
    <source>
        <dbReference type="EMBL" id="OUC40382.1"/>
    </source>
</evidence>
<evidence type="ECO:0000256" key="4">
    <source>
        <dbReference type="SAM" id="SignalP"/>
    </source>
</evidence>
<organism evidence="5 6">
    <name type="scientific">Trichinella nativa</name>
    <dbReference type="NCBI Taxonomy" id="6335"/>
    <lineage>
        <taxon>Eukaryota</taxon>
        <taxon>Metazoa</taxon>
        <taxon>Ecdysozoa</taxon>
        <taxon>Nematoda</taxon>
        <taxon>Enoplea</taxon>
        <taxon>Dorylaimia</taxon>
        <taxon>Trichinellida</taxon>
        <taxon>Trichinellidae</taxon>
        <taxon>Trichinella</taxon>
    </lineage>
</organism>
<dbReference type="SMART" id="SM00248">
    <property type="entry name" value="ANK"/>
    <property type="match status" value="9"/>
</dbReference>
<protein>
    <submittedName>
        <fullName evidence="5">Ankyrin repeat protein</fullName>
    </submittedName>
</protein>
<feature type="repeat" description="ANK" evidence="3">
    <location>
        <begin position="195"/>
        <end position="227"/>
    </location>
</feature>
<feature type="repeat" description="ANK" evidence="3">
    <location>
        <begin position="266"/>
        <end position="298"/>
    </location>
</feature>
<feature type="repeat" description="ANK" evidence="3">
    <location>
        <begin position="329"/>
        <end position="361"/>
    </location>
</feature>
<dbReference type="InterPro" id="IPR036770">
    <property type="entry name" value="Ankyrin_rpt-contain_sf"/>
</dbReference>
<accession>A0A1Y3E5L9</accession>